<dbReference type="EMBL" id="JBBPBK010000010">
    <property type="protein sequence ID" value="KAK9276209.1"/>
    <property type="molecule type" value="Genomic_DNA"/>
</dbReference>
<evidence type="ECO:0000259" key="3">
    <source>
        <dbReference type="Pfam" id="PF13952"/>
    </source>
</evidence>
<comment type="caution">
    <text evidence="4">The sequence shown here is derived from an EMBL/GenBank/DDBJ whole genome shotgun (WGS) entry which is preliminary data.</text>
</comment>
<keyword evidence="1" id="KW-0175">Coiled coil</keyword>
<organism evidence="4 5">
    <name type="scientific">Liquidambar formosana</name>
    <name type="common">Formosan gum</name>
    <dbReference type="NCBI Taxonomy" id="63359"/>
    <lineage>
        <taxon>Eukaryota</taxon>
        <taxon>Viridiplantae</taxon>
        <taxon>Streptophyta</taxon>
        <taxon>Embryophyta</taxon>
        <taxon>Tracheophyta</taxon>
        <taxon>Spermatophyta</taxon>
        <taxon>Magnoliopsida</taxon>
        <taxon>eudicotyledons</taxon>
        <taxon>Gunneridae</taxon>
        <taxon>Pentapetalae</taxon>
        <taxon>Saxifragales</taxon>
        <taxon>Altingiaceae</taxon>
        <taxon>Liquidambar</taxon>
    </lineage>
</organism>
<dbReference type="PANTHER" id="PTHR48258:SF7">
    <property type="entry name" value="DUF4216 DOMAIN-CONTAINING PROTEIN"/>
    <property type="match status" value="1"/>
</dbReference>
<sequence length="590" mass="68819">MLPGLSVFAPVNRTKRNYTFQSLNKSELHMAHHYILTNCEEVASWVDEHIKELTETNPRNVEQRYKQKFSEWFKSRVTLLYNSGDEQVNDQILGLARGPDARARVYTRYIINGFLFRTEEGEQRRKTQNSGVVVKGDEHIGYIDWFGIIKSIIALDYLGSNEVVLFKCDWFEVPPLGRNQSRGYKKDEYGFINVDMTRLHYKDDPFILGIQAEQVYYAKDVKKPNWATVIRVKPRNLFSMPNIEEEVEDETNLFAEEPYQLNEIPIIQYDMGGTEEGSEDLVGWCRGDIEGLSIDAHDVEAIELDEDHISEDSDTDLEEDDDTYVNDGSMEHCLDEDNPSNNPKKGRGAAKGLKVAKRAKESSDGKLPIEFSTRLGGPIGIHYREFVDEVVVQMRRHVPLIGVNKWSEVSLDIRNTIKDKVLERWRLADDDFARSKIFKIAQERYRGWRSTFSATYRAYKDNRETLLHNIPEELDLEEWEELISYFEGHDFQVKDQQGYVRGRGYMTKAPTSVERVRDEFNGKLQHLEKQLEVERAERDKERAERDKERVEKEAELVKALEEESAKRAVEIELLRQTMRQEFMQMLANQN</sequence>
<feature type="region of interest" description="Disordered" evidence="2">
    <location>
        <begin position="329"/>
        <end position="352"/>
    </location>
</feature>
<evidence type="ECO:0000256" key="2">
    <source>
        <dbReference type="SAM" id="MobiDB-lite"/>
    </source>
</evidence>
<dbReference type="InterPro" id="IPR025312">
    <property type="entry name" value="DUF4216"/>
</dbReference>
<reference evidence="4 5" key="1">
    <citation type="journal article" date="2024" name="Plant J.">
        <title>Genome sequences and population genomics reveal climatic adaptation and genomic divergence between two closely related sweetgum species.</title>
        <authorList>
            <person name="Xu W.Q."/>
            <person name="Ren C.Q."/>
            <person name="Zhang X.Y."/>
            <person name="Comes H.P."/>
            <person name="Liu X.H."/>
            <person name="Li Y.G."/>
            <person name="Kettle C.J."/>
            <person name="Jalonen R."/>
            <person name="Gaisberger H."/>
            <person name="Ma Y.Z."/>
            <person name="Qiu Y.X."/>
        </authorList>
    </citation>
    <scope>NUCLEOTIDE SEQUENCE [LARGE SCALE GENOMIC DNA]</scope>
    <source>
        <strain evidence="4">Hangzhou</strain>
    </source>
</reference>
<dbReference type="Pfam" id="PF13952">
    <property type="entry name" value="DUF4216"/>
    <property type="match status" value="1"/>
</dbReference>
<name>A0AAP0RES2_LIQFO</name>
<dbReference type="AlphaFoldDB" id="A0AAP0RES2"/>
<dbReference type="Proteomes" id="UP001415857">
    <property type="component" value="Unassembled WGS sequence"/>
</dbReference>
<dbReference type="PANTHER" id="PTHR48258">
    <property type="entry name" value="DUF4218 DOMAIN-CONTAINING PROTEIN-RELATED"/>
    <property type="match status" value="1"/>
</dbReference>
<protein>
    <recommendedName>
        <fullName evidence="3">DUF4216 domain-containing protein</fullName>
    </recommendedName>
</protein>
<accession>A0AAP0RES2</accession>
<evidence type="ECO:0000256" key="1">
    <source>
        <dbReference type="SAM" id="Coils"/>
    </source>
</evidence>
<feature type="domain" description="DUF4216" evidence="3">
    <location>
        <begin position="154"/>
        <end position="229"/>
    </location>
</feature>
<proteinExistence type="predicted"/>
<feature type="coiled-coil region" evidence="1">
    <location>
        <begin position="517"/>
        <end position="563"/>
    </location>
</feature>
<evidence type="ECO:0000313" key="5">
    <source>
        <dbReference type="Proteomes" id="UP001415857"/>
    </source>
</evidence>
<keyword evidence="5" id="KW-1185">Reference proteome</keyword>
<evidence type="ECO:0000313" key="4">
    <source>
        <dbReference type="EMBL" id="KAK9276209.1"/>
    </source>
</evidence>
<gene>
    <name evidence="4" type="ORF">L1049_005740</name>
</gene>